<proteinExistence type="predicted"/>
<feature type="transmembrane region" description="Helical" evidence="1">
    <location>
        <begin position="12"/>
        <end position="33"/>
    </location>
</feature>
<keyword evidence="1" id="KW-0812">Transmembrane</keyword>
<protein>
    <submittedName>
        <fullName evidence="2">Uncharacterized protein</fullName>
    </submittedName>
</protein>
<dbReference type="RefSeq" id="WP_023164827.1">
    <property type="nucleotide sequence ID" value="NC_022590.1"/>
</dbReference>
<keyword evidence="2" id="KW-0614">Plasmid</keyword>
<organism evidence="2">
    <name type="scientific">Brevibacterium sp. Ap13</name>
    <dbReference type="NCBI Taxonomy" id="1406197"/>
    <lineage>
        <taxon>Bacteria</taxon>
        <taxon>Bacillati</taxon>
        <taxon>Actinomycetota</taxon>
        <taxon>Actinomycetes</taxon>
        <taxon>Micrococcales</taxon>
        <taxon>Brevibacteriaceae</taxon>
        <taxon>Brevibacterium</taxon>
    </lineage>
</organism>
<accession>U5NZP1</accession>
<evidence type="ECO:0000256" key="1">
    <source>
        <dbReference type="SAM" id="Phobius"/>
    </source>
</evidence>
<gene>
    <name evidence="2" type="ORF">AP13_p00810</name>
</gene>
<keyword evidence="1" id="KW-1133">Transmembrane helix</keyword>
<reference evidence="2" key="1">
    <citation type="journal article" date="2013" name="Genome Announc.">
        <title>Complete Genome Sequence of pAP13, a Large Linear Plasmid of a Brevibacterium Strain Isolated from a Saline Lake at 4,200 Meters above Sea Level in Argentina.</title>
        <authorList>
            <person name="Dib J.R."/>
            <person name="Schuldes J."/>
            <person name="Thurmer A."/>
            <person name="Farias M.E."/>
            <person name="Daniel R."/>
            <person name="Meinhardt F."/>
        </authorList>
    </citation>
    <scope>NUCLEOTIDE SEQUENCE</scope>
    <source>
        <strain evidence="2">Ap13</strain>
        <plasmid evidence="2">pAP13</plasmid>
    </source>
</reference>
<keyword evidence="1" id="KW-0472">Membrane</keyword>
<sequence>MNWSKEEEQIITILLLACGGIGSIVLGVAVPAFRQALVDFHILAAEGVVVPLFGDDIGLDWARIIIGGAVVLLVVGLLILNAVVRLRRRRRLMRITDAL</sequence>
<dbReference type="EMBL" id="KF577590">
    <property type="protein sequence ID" value="AGY35390.1"/>
    <property type="molecule type" value="Genomic_DNA"/>
</dbReference>
<geneLocation type="plasmid" evidence="2">
    <name>pAP13</name>
</geneLocation>
<feature type="transmembrane region" description="Helical" evidence="1">
    <location>
        <begin position="61"/>
        <end position="84"/>
    </location>
</feature>
<name>U5NZP1_9MICO</name>
<dbReference type="AlphaFoldDB" id="U5NZP1"/>
<evidence type="ECO:0000313" key="2">
    <source>
        <dbReference type="EMBL" id="AGY35390.1"/>
    </source>
</evidence>